<protein>
    <submittedName>
        <fullName evidence="1">Uncharacterized protein</fullName>
    </submittedName>
</protein>
<sequence length="37" mass="4212">MIDTCAQLFHARRNMMLNQFSKADATSIQVIIGLLFL</sequence>
<reference evidence="1" key="1">
    <citation type="submission" date="2014-09" db="EMBL/GenBank/DDBJ databases">
        <authorList>
            <person name="Magalhaes I.L.F."/>
            <person name="Oliveira U."/>
            <person name="Santos F.R."/>
            <person name="Vidigal T.H.D.A."/>
            <person name="Brescovit A.D."/>
            <person name="Santos A.J."/>
        </authorList>
    </citation>
    <scope>NUCLEOTIDE SEQUENCE</scope>
    <source>
        <tissue evidence="1">Shoot tissue taken approximately 20 cm above the soil surface</tissue>
    </source>
</reference>
<dbReference type="AlphaFoldDB" id="A0A0A9DTF4"/>
<reference evidence="1" key="2">
    <citation type="journal article" date="2015" name="Data Brief">
        <title>Shoot transcriptome of the giant reed, Arundo donax.</title>
        <authorList>
            <person name="Barrero R.A."/>
            <person name="Guerrero F.D."/>
            <person name="Moolhuijzen P."/>
            <person name="Goolsby J.A."/>
            <person name="Tidwell J."/>
            <person name="Bellgard S.E."/>
            <person name="Bellgard M.I."/>
        </authorList>
    </citation>
    <scope>NUCLEOTIDE SEQUENCE</scope>
    <source>
        <tissue evidence="1">Shoot tissue taken approximately 20 cm above the soil surface</tissue>
    </source>
</reference>
<proteinExistence type="predicted"/>
<accession>A0A0A9DTF4</accession>
<dbReference type="EMBL" id="GBRH01210858">
    <property type="protein sequence ID" value="JAD87037.1"/>
    <property type="molecule type" value="Transcribed_RNA"/>
</dbReference>
<evidence type="ECO:0000313" key="1">
    <source>
        <dbReference type="EMBL" id="JAD87037.1"/>
    </source>
</evidence>
<organism evidence="1">
    <name type="scientific">Arundo donax</name>
    <name type="common">Giant reed</name>
    <name type="synonym">Donax arundinaceus</name>
    <dbReference type="NCBI Taxonomy" id="35708"/>
    <lineage>
        <taxon>Eukaryota</taxon>
        <taxon>Viridiplantae</taxon>
        <taxon>Streptophyta</taxon>
        <taxon>Embryophyta</taxon>
        <taxon>Tracheophyta</taxon>
        <taxon>Spermatophyta</taxon>
        <taxon>Magnoliopsida</taxon>
        <taxon>Liliopsida</taxon>
        <taxon>Poales</taxon>
        <taxon>Poaceae</taxon>
        <taxon>PACMAD clade</taxon>
        <taxon>Arundinoideae</taxon>
        <taxon>Arundineae</taxon>
        <taxon>Arundo</taxon>
    </lineage>
</organism>
<name>A0A0A9DTF4_ARUDO</name>